<keyword evidence="1" id="KW-0472">Membrane</keyword>
<name>A0A5J4V8H3_9EUKA</name>
<gene>
    <name evidence="2" type="ORF">EZS28_025685</name>
</gene>
<accession>A0A5J4V8H3</accession>
<comment type="caution">
    <text evidence="2">The sequence shown here is derived from an EMBL/GenBank/DDBJ whole genome shotgun (WGS) entry which is preliminary data.</text>
</comment>
<evidence type="ECO:0000313" key="2">
    <source>
        <dbReference type="EMBL" id="KAA6378788.1"/>
    </source>
</evidence>
<proteinExistence type="predicted"/>
<dbReference type="Proteomes" id="UP000324800">
    <property type="component" value="Unassembled WGS sequence"/>
</dbReference>
<feature type="transmembrane region" description="Helical" evidence="1">
    <location>
        <begin position="29"/>
        <end position="52"/>
    </location>
</feature>
<keyword evidence="1" id="KW-1133">Transmembrane helix</keyword>
<protein>
    <recommendedName>
        <fullName evidence="4">MULE transposase domain-containing protein</fullName>
    </recommendedName>
</protein>
<evidence type="ECO:0000313" key="3">
    <source>
        <dbReference type="Proteomes" id="UP000324800"/>
    </source>
</evidence>
<sequence length="104" mass="11800">MSRNRISELLKGQLVCITMDQATIQHSKYLFVMISNPLISLNPFLIALLLGIQSQEEFSNVAHRLILKLKFNQITITSFVTDGLPAQANALSLHYSELMELRVR</sequence>
<evidence type="ECO:0000256" key="1">
    <source>
        <dbReference type="SAM" id="Phobius"/>
    </source>
</evidence>
<organism evidence="2 3">
    <name type="scientific">Streblomastix strix</name>
    <dbReference type="NCBI Taxonomy" id="222440"/>
    <lineage>
        <taxon>Eukaryota</taxon>
        <taxon>Metamonada</taxon>
        <taxon>Preaxostyla</taxon>
        <taxon>Oxymonadida</taxon>
        <taxon>Streblomastigidae</taxon>
        <taxon>Streblomastix</taxon>
    </lineage>
</organism>
<dbReference type="EMBL" id="SNRW01008922">
    <property type="protein sequence ID" value="KAA6378788.1"/>
    <property type="molecule type" value="Genomic_DNA"/>
</dbReference>
<dbReference type="AlphaFoldDB" id="A0A5J4V8H3"/>
<reference evidence="2 3" key="1">
    <citation type="submission" date="2019-03" db="EMBL/GenBank/DDBJ databases">
        <title>Single cell metagenomics reveals metabolic interactions within the superorganism composed of flagellate Streblomastix strix and complex community of Bacteroidetes bacteria on its surface.</title>
        <authorList>
            <person name="Treitli S.C."/>
            <person name="Kolisko M."/>
            <person name="Husnik F."/>
            <person name="Keeling P."/>
            <person name="Hampl V."/>
        </authorList>
    </citation>
    <scope>NUCLEOTIDE SEQUENCE [LARGE SCALE GENOMIC DNA]</scope>
    <source>
        <strain evidence="2">ST1C</strain>
    </source>
</reference>
<keyword evidence="1" id="KW-0812">Transmembrane</keyword>
<evidence type="ECO:0008006" key="4">
    <source>
        <dbReference type="Google" id="ProtNLM"/>
    </source>
</evidence>